<proteinExistence type="predicted"/>
<dbReference type="PANTHER" id="PTHR11662:SF405">
    <property type="entry name" value="PROTEIN CBG12249"/>
    <property type="match status" value="1"/>
</dbReference>
<evidence type="ECO:0000313" key="9">
    <source>
        <dbReference type="WBParaSite" id="scaffold6573_cov148.g11013"/>
    </source>
</evidence>
<dbReference type="WBParaSite" id="scaffold6573_cov148.g11013">
    <property type="protein sequence ID" value="scaffold6573_cov148.g11013"/>
    <property type="gene ID" value="scaffold6573_cov148.g11013"/>
</dbReference>
<dbReference type="InterPro" id="IPR036259">
    <property type="entry name" value="MFS_trans_sf"/>
</dbReference>
<evidence type="ECO:0000256" key="4">
    <source>
        <dbReference type="ARBA" id="ARBA00023136"/>
    </source>
</evidence>
<dbReference type="PROSITE" id="PS50240">
    <property type="entry name" value="TRYPSIN_DOM"/>
    <property type="match status" value="1"/>
</dbReference>
<dbReference type="SMART" id="SM00020">
    <property type="entry name" value="Tryp_SPc"/>
    <property type="match status" value="1"/>
</dbReference>
<dbReference type="GO" id="GO:0022857">
    <property type="term" value="F:transmembrane transporter activity"/>
    <property type="evidence" value="ECO:0007669"/>
    <property type="project" value="InterPro"/>
</dbReference>
<evidence type="ECO:0000256" key="1">
    <source>
        <dbReference type="ARBA" id="ARBA00004141"/>
    </source>
</evidence>
<dbReference type="Gene3D" id="2.40.10.10">
    <property type="entry name" value="Trypsin-like serine proteases"/>
    <property type="match status" value="2"/>
</dbReference>
<dbReference type="AlphaFoldDB" id="A0A915N3Q3"/>
<dbReference type="InterPro" id="IPR001254">
    <property type="entry name" value="Trypsin_dom"/>
</dbReference>
<dbReference type="Gene3D" id="1.20.1250.20">
    <property type="entry name" value="MFS general substrate transporter like domains"/>
    <property type="match status" value="1"/>
</dbReference>
<evidence type="ECO:0000313" key="8">
    <source>
        <dbReference type="Proteomes" id="UP000887561"/>
    </source>
</evidence>
<dbReference type="GO" id="GO:0006820">
    <property type="term" value="P:monoatomic anion transport"/>
    <property type="evidence" value="ECO:0007669"/>
    <property type="project" value="TreeGrafter"/>
</dbReference>
<organism evidence="8 9">
    <name type="scientific">Meloidogyne javanica</name>
    <name type="common">Root-knot nematode worm</name>
    <dbReference type="NCBI Taxonomy" id="6303"/>
    <lineage>
        <taxon>Eukaryota</taxon>
        <taxon>Metazoa</taxon>
        <taxon>Ecdysozoa</taxon>
        <taxon>Nematoda</taxon>
        <taxon>Chromadorea</taxon>
        <taxon>Rhabditida</taxon>
        <taxon>Tylenchina</taxon>
        <taxon>Tylenchomorpha</taxon>
        <taxon>Tylenchoidea</taxon>
        <taxon>Meloidogynidae</taxon>
        <taxon>Meloidogyninae</taxon>
        <taxon>Meloidogyne</taxon>
        <taxon>Meloidogyne incognita group</taxon>
    </lineage>
</organism>
<feature type="transmembrane region" description="Helical" evidence="6">
    <location>
        <begin position="43"/>
        <end position="63"/>
    </location>
</feature>
<dbReference type="GO" id="GO:0004252">
    <property type="term" value="F:serine-type endopeptidase activity"/>
    <property type="evidence" value="ECO:0007669"/>
    <property type="project" value="InterPro"/>
</dbReference>
<feature type="domain" description="Peptidase S1" evidence="7">
    <location>
        <begin position="493"/>
        <end position="728"/>
    </location>
</feature>
<evidence type="ECO:0000256" key="2">
    <source>
        <dbReference type="ARBA" id="ARBA00022692"/>
    </source>
</evidence>
<evidence type="ECO:0000259" key="7">
    <source>
        <dbReference type="PROSITE" id="PS50240"/>
    </source>
</evidence>
<dbReference type="InterPro" id="IPR009003">
    <property type="entry name" value="Peptidase_S1_PA"/>
</dbReference>
<dbReference type="SUPFAM" id="SSF50494">
    <property type="entry name" value="Trypsin-like serine proteases"/>
    <property type="match status" value="1"/>
</dbReference>
<evidence type="ECO:0000256" key="6">
    <source>
        <dbReference type="SAM" id="Phobius"/>
    </source>
</evidence>
<dbReference type="Proteomes" id="UP000887561">
    <property type="component" value="Unplaced"/>
</dbReference>
<feature type="region of interest" description="Disordered" evidence="5">
    <location>
        <begin position="1"/>
        <end position="37"/>
    </location>
</feature>
<evidence type="ECO:0000256" key="3">
    <source>
        <dbReference type="ARBA" id="ARBA00022989"/>
    </source>
</evidence>
<keyword evidence="2 6" id="KW-0812">Transmembrane</keyword>
<dbReference type="InterPro" id="IPR018114">
    <property type="entry name" value="TRYPSIN_HIS"/>
</dbReference>
<dbReference type="InterPro" id="IPR050382">
    <property type="entry name" value="MFS_Na/Anion_cotransporter"/>
</dbReference>
<feature type="transmembrane region" description="Helical" evidence="6">
    <location>
        <begin position="205"/>
        <end position="225"/>
    </location>
</feature>
<name>A0A915N3Q3_MELJA</name>
<dbReference type="Pfam" id="PF07690">
    <property type="entry name" value="MFS_1"/>
    <property type="match status" value="1"/>
</dbReference>
<feature type="compositionally biased region" description="Low complexity" evidence="5">
    <location>
        <begin position="1"/>
        <end position="19"/>
    </location>
</feature>
<protein>
    <submittedName>
        <fullName evidence="9">Peptidase S1 domain-containing protein</fullName>
    </submittedName>
</protein>
<evidence type="ECO:0000256" key="5">
    <source>
        <dbReference type="SAM" id="MobiDB-lite"/>
    </source>
</evidence>
<dbReference type="SUPFAM" id="SSF103473">
    <property type="entry name" value="MFS general substrate transporter"/>
    <property type="match status" value="1"/>
</dbReference>
<feature type="transmembrane region" description="Helical" evidence="6">
    <location>
        <begin position="400"/>
        <end position="427"/>
    </location>
</feature>
<dbReference type="Pfam" id="PF00089">
    <property type="entry name" value="Trypsin"/>
    <property type="match status" value="1"/>
</dbReference>
<dbReference type="InterPro" id="IPR043504">
    <property type="entry name" value="Peptidase_S1_PA_chymotrypsin"/>
</dbReference>
<feature type="transmembrane region" description="Helical" evidence="6">
    <location>
        <begin position="147"/>
        <end position="166"/>
    </location>
</feature>
<feature type="transmembrane region" description="Helical" evidence="6">
    <location>
        <begin position="373"/>
        <end position="393"/>
    </location>
</feature>
<dbReference type="GO" id="GO:0016020">
    <property type="term" value="C:membrane"/>
    <property type="evidence" value="ECO:0007669"/>
    <property type="project" value="UniProtKB-SubCell"/>
</dbReference>
<keyword evidence="3 6" id="KW-1133">Transmembrane helix</keyword>
<dbReference type="PANTHER" id="PTHR11662">
    <property type="entry name" value="SOLUTE CARRIER FAMILY 17"/>
    <property type="match status" value="1"/>
</dbReference>
<feature type="transmembrane region" description="Helical" evidence="6">
    <location>
        <begin position="237"/>
        <end position="258"/>
    </location>
</feature>
<dbReference type="InterPro" id="IPR011701">
    <property type="entry name" value="MFS"/>
</dbReference>
<sequence length="748" mass="82889">MASSDKSPLSIVSKSSKSKVIPTDMNTSTTKANESKKSKREPFFGKFRFCIAILLGFTTFSYTSLRMNLSMGMVCMVNSTAIHLRDNDNAEISNGKNSSFNDYAHKIHLKNLAYAEECGDREINTNIHRNLGYQGSIEWSASEQARLFAALFYGGFITIWFSGYLADRFGPKFLIGMAVLDMSGFIFPTVASANARWSPPAERSLMFAICTLGNQIAAVVALLVGSRLCAIQFLDGWRLIFLSFGAIGMTSFTLWTIFASNSPDESNWIGLKEKQMITASLTAGGSRKSISSRRLNTGKVPWSKMARSLPLYAGIIGQVNCQFCTMVLQSYLPTYLKEYLKLSLNDVSIVKFSIVADQLRKRNKLTDTQSVKLFQAIANIGAATSAFCMAKFVTCSNPQLAIVFLITWGMCFGTNASGFFTQLLLIAPRYSGLISSISTGFTYAVNGISPSIISAIIKHNHGYVRREKRFRPPHLRHHRRHFNKTREHVHRKMMGGYEVEEGDLPWAVSLHAIYGGIGDKLNHFCMKKSLKNIDLAFCSGTLISRRHVITAAHCFTKYVNVSEEDEECTSYLHNAIKEEEVGEYHAAYIGSICTKANNTKGECKSNRQQRRFKIKKAKYSSFFDSQCVASPCKRGDKGCYIVQQAQLNLLVLPGIWRDHECSESMNRAHVDGQDVSNIKDILCTMEKADGALCGGDSGGGLIGQFEDASFGGGKRWFLLGVVSFGTPCESTHFGYAMPGSQASLLLKR</sequence>
<comment type="subcellular location">
    <subcellularLocation>
        <location evidence="1">Membrane</location>
        <topology evidence="1">Multi-pass membrane protein</topology>
    </subcellularLocation>
</comment>
<reference evidence="9" key="1">
    <citation type="submission" date="2022-11" db="UniProtKB">
        <authorList>
            <consortium name="WormBaseParasite"/>
        </authorList>
    </citation>
    <scope>IDENTIFICATION</scope>
</reference>
<dbReference type="GO" id="GO:0006508">
    <property type="term" value="P:proteolysis"/>
    <property type="evidence" value="ECO:0007669"/>
    <property type="project" value="InterPro"/>
</dbReference>
<keyword evidence="8" id="KW-1185">Reference proteome</keyword>
<accession>A0A915N3Q3</accession>
<keyword evidence="4 6" id="KW-0472">Membrane</keyword>
<dbReference type="PROSITE" id="PS00134">
    <property type="entry name" value="TRYPSIN_HIS"/>
    <property type="match status" value="1"/>
</dbReference>
<feature type="transmembrane region" description="Helical" evidence="6">
    <location>
        <begin position="173"/>
        <end position="193"/>
    </location>
</feature>